<organism evidence="3 4">
    <name type="scientific">Mucuna pruriens</name>
    <name type="common">Velvet bean</name>
    <name type="synonym">Dolichos pruriens</name>
    <dbReference type="NCBI Taxonomy" id="157652"/>
    <lineage>
        <taxon>Eukaryota</taxon>
        <taxon>Viridiplantae</taxon>
        <taxon>Streptophyta</taxon>
        <taxon>Embryophyta</taxon>
        <taxon>Tracheophyta</taxon>
        <taxon>Spermatophyta</taxon>
        <taxon>Magnoliopsida</taxon>
        <taxon>eudicotyledons</taxon>
        <taxon>Gunneridae</taxon>
        <taxon>Pentapetalae</taxon>
        <taxon>rosids</taxon>
        <taxon>fabids</taxon>
        <taxon>Fabales</taxon>
        <taxon>Fabaceae</taxon>
        <taxon>Papilionoideae</taxon>
        <taxon>50 kb inversion clade</taxon>
        <taxon>NPAAA clade</taxon>
        <taxon>indigoferoid/millettioid clade</taxon>
        <taxon>Phaseoleae</taxon>
        <taxon>Mucuna</taxon>
    </lineage>
</organism>
<dbReference type="GO" id="GO:0005875">
    <property type="term" value="C:microtubule associated complex"/>
    <property type="evidence" value="ECO:0007669"/>
    <property type="project" value="TreeGrafter"/>
</dbReference>
<dbReference type="GO" id="GO:2000694">
    <property type="term" value="P:regulation of phragmoplast microtubule organization"/>
    <property type="evidence" value="ECO:0007669"/>
    <property type="project" value="InterPro"/>
</dbReference>
<sequence>MKGKNFALDPMKEEQTTFSATNIHTEVWHKRLGHFNHTTVVNLQRMKLVQGLSCLESKVPDCRACQQGKQSRLPFKQSTWRATKKLQSIHMDVVGPHSSSSLNCSRSNKKVELENTQLKARRKKEKQTKAQNEGSSSLQRAHSRINFKVSPPKSQQQQFCKTRSPSKGRGGTPHKFLIKSPFSTNKFQVQIKNPPTVSISPTRPTRTKKTVQKNDGFVSGNSSRHQQCNSSLFEEFKKNLDFVATKLGDRKVGRDRRKRKGLVYVCLKGHMKGKDIIISLGVPLPTSGPFFLGRYASIPQDVEVKEKDEELIRKCKRIEV</sequence>
<feature type="non-terminal residue" evidence="3">
    <location>
        <position position="1"/>
    </location>
</feature>
<dbReference type="GO" id="GO:0009574">
    <property type="term" value="C:preprophase band"/>
    <property type="evidence" value="ECO:0007669"/>
    <property type="project" value="TreeGrafter"/>
</dbReference>
<evidence type="ECO:0000313" key="4">
    <source>
        <dbReference type="Proteomes" id="UP000257109"/>
    </source>
</evidence>
<feature type="compositionally biased region" description="Polar residues" evidence="1">
    <location>
        <begin position="152"/>
        <end position="165"/>
    </location>
</feature>
<gene>
    <name evidence="3" type="primary">TAN</name>
    <name evidence="3" type="ORF">CR513_06882</name>
</gene>
<protein>
    <submittedName>
        <fullName evidence="3">Microtubule-binding protein TANGLED</fullName>
    </submittedName>
</protein>
<dbReference type="EMBL" id="QJKJ01001197">
    <property type="protein sequence ID" value="RDY08842.1"/>
    <property type="molecule type" value="Genomic_DNA"/>
</dbReference>
<accession>A0A371I1D3</accession>
<evidence type="ECO:0000313" key="3">
    <source>
        <dbReference type="EMBL" id="RDY08842.1"/>
    </source>
</evidence>
<dbReference type="STRING" id="157652.A0A371I1D3"/>
<dbReference type="Pfam" id="PF13976">
    <property type="entry name" value="gag_pre-integrs"/>
    <property type="match status" value="1"/>
</dbReference>
<feature type="domain" description="GAG-pre-integrase" evidence="2">
    <location>
        <begin position="10"/>
        <end position="70"/>
    </location>
</feature>
<dbReference type="InterPro" id="IPR044709">
    <property type="entry name" value="TAN1"/>
</dbReference>
<comment type="caution">
    <text evidence="3">The sequence shown here is derived from an EMBL/GenBank/DDBJ whole genome shotgun (WGS) entry which is preliminary data.</text>
</comment>
<dbReference type="PANTHER" id="PTHR35728">
    <property type="entry name" value="MICROTUBULE-BINDING PROTEIN TANGLED-RELATED"/>
    <property type="match status" value="1"/>
</dbReference>
<feature type="region of interest" description="Disordered" evidence="1">
    <location>
        <begin position="194"/>
        <end position="224"/>
    </location>
</feature>
<keyword evidence="4" id="KW-1185">Reference proteome</keyword>
<dbReference type="AlphaFoldDB" id="A0A371I1D3"/>
<dbReference type="InterPro" id="IPR025724">
    <property type="entry name" value="GAG-pre-integrase_dom"/>
</dbReference>
<evidence type="ECO:0000259" key="2">
    <source>
        <dbReference type="Pfam" id="PF13976"/>
    </source>
</evidence>
<name>A0A371I1D3_MUCPR</name>
<feature type="region of interest" description="Disordered" evidence="1">
    <location>
        <begin position="93"/>
        <end position="173"/>
    </location>
</feature>
<reference evidence="3" key="1">
    <citation type="submission" date="2018-05" db="EMBL/GenBank/DDBJ databases">
        <title>Draft genome of Mucuna pruriens seed.</title>
        <authorList>
            <person name="Nnadi N.E."/>
            <person name="Vos R."/>
            <person name="Hasami M.H."/>
            <person name="Devisetty U.K."/>
            <person name="Aguiy J.C."/>
        </authorList>
    </citation>
    <scope>NUCLEOTIDE SEQUENCE [LARGE SCALE GENOMIC DNA]</scope>
    <source>
        <strain evidence="3">JCA_2017</strain>
    </source>
</reference>
<dbReference type="GO" id="GO:0000911">
    <property type="term" value="P:cytokinesis by cell plate formation"/>
    <property type="evidence" value="ECO:0007669"/>
    <property type="project" value="TreeGrafter"/>
</dbReference>
<dbReference type="GO" id="GO:0008017">
    <property type="term" value="F:microtubule binding"/>
    <property type="evidence" value="ECO:0007669"/>
    <property type="project" value="InterPro"/>
</dbReference>
<dbReference type="PANTHER" id="PTHR35728:SF1">
    <property type="entry name" value="MICROTUBULE-BINDING PROTEIN TANGLED-RELATED"/>
    <property type="match status" value="1"/>
</dbReference>
<feature type="compositionally biased region" description="Polar residues" evidence="1">
    <location>
        <begin position="129"/>
        <end position="140"/>
    </location>
</feature>
<evidence type="ECO:0000256" key="1">
    <source>
        <dbReference type="SAM" id="MobiDB-lite"/>
    </source>
</evidence>
<proteinExistence type="predicted"/>
<feature type="compositionally biased region" description="Polar residues" evidence="1">
    <location>
        <begin position="194"/>
        <end position="204"/>
    </location>
</feature>
<dbReference type="Proteomes" id="UP000257109">
    <property type="component" value="Unassembled WGS sequence"/>
</dbReference>